<protein>
    <submittedName>
        <fullName evidence="2">Uncharacterized protein</fullName>
    </submittedName>
</protein>
<comment type="caution">
    <text evidence="2">The sequence shown here is derived from an EMBL/GenBank/DDBJ whole genome shotgun (WGS) entry which is preliminary data.</text>
</comment>
<keyword evidence="3" id="KW-1185">Reference proteome</keyword>
<sequence length="145" mass="16549">MLQVPDDILDIPRIPTDALRPPGCMVVIRLNAQRHNHLQRKDGPNAEDPKSTLAFERPNSPTFKDIRTYFNYYYERKPRINREAAKFYPDDNTEIDQTDDSEQLKSSNVVKTLGDVEKSNSSVDTQTDKTDMLMDTIPPIPDGLA</sequence>
<evidence type="ECO:0000256" key="1">
    <source>
        <dbReference type="SAM" id="MobiDB-lite"/>
    </source>
</evidence>
<dbReference type="EMBL" id="BTGC01000005">
    <property type="protein sequence ID" value="GMM51477.1"/>
    <property type="molecule type" value="Genomic_DNA"/>
</dbReference>
<gene>
    <name evidence="2" type="ORF">DASB73_024350</name>
</gene>
<dbReference type="AlphaFoldDB" id="A0AAV5RK94"/>
<accession>A0AAV5RK94</accession>
<evidence type="ECO:0000313" key="3">
    <source>
        <dbReference type="Proteomes" id="UP001362899"/>
    </source>
</evidence>
<proteinExistence type="predicted"/>
<feature type="compositionally biased region" description="Basic and acidic residues" evidence="1">
    <location>
        <begin position="39"/>
        <end position="50"/>
    </location>
</feature>
<dbReference type="Proteomes" id="UP001362899">
    <property type="component" value="Unassembled WGS sequence"/>
</dbReference>
<name>A0AAV5RK94_STABA</name>
<evidence type="ECO:0000313" key="2">
    <source>
        <dbReference type="EMBL" id="GMM51477.1"/>
    </source>
</evidence>
<feature type="region of interest" description="Disordered" evidence="1">
    <location>
        <begin position="36"/>
        <end position="59"/>
    </location>
</feature>
<feature type="region of interest" description="Disordered" evidence="1">
    <location>
        <begin position="113"/>
        <end position="145"/>
    </location>
</feature>
<reference evidence="2 3" key="1">
    <citation type="journal article" date="2023" name="Elife">
        <title>Identification of key yeast species and microbe-microbe interactions impacting larval growth of Drosophila in the wild.</title>
        <authorList>
            <person name="Mure A."/>
            <person name="Sugiura Y."/>
            <person name="Maeda R."/>
            <person name="Honda K."/>
            <person name="Sakurai N."/>
            <person name="Takahashi Y."/>
            <person name="Watada M."/>
            <person name="Katoh T."/>
            <person name="Gotoh A."/>
            <person name="Gotoh Y."/>
            <person name="Taniguchi I."/>
            <person name="Nakamura K."/>
            <person name="Hayashi T."/>
            <person name="Katayama T."/>
            <person name="Uemura T."/>
            <person name="Hattori Y."/>
        </authorList>
    </citation>
    <scope>NUCLEOTIDE SEQUENCE [LARGE SCALE GENOMIC DNA]</scope>
    <source>
        <strain evidence="2 3">SB-73</strain>
    </source>
</reference>
<organism evidence="2 3">
    <name type="scientific">Starmerella bacillaris</name>
    <name type="common">Yeast</name>
    <name type="synonym">Candida zemplinina</name>
    <dbReference type="NCBI Taxonomy" id="1247836"/>
    <lineage>
        <taxon>Eukaryota</taxon>
        <taxon>Fungi</taxon>
        <taxon>Dikarya</taxon>
        <taxon>Ascomycota</taxon>
        <taxon>Saccharomycotina</taxon>
        <taxon>Dipodascomycetes</taxon>
        <taxon>Dipodascales</taxon>
        <taxon>Trichomonascaceae</taxon>
        <taxon>Starmerella</taxon>
    </lineage>
</organism>